<dbReference type="RefSeq" id="WP_066471755.1">
    <property type="nucleotide sequence ID" value="NZ_CBCRUZ010000019.1"/>
</dbReference>
<keyword evidence="2" id="KW-0472">Membrane</keyword>
<evidence type="ECO:0000313" key="5">
    <source>
        <dbReference type="Proteomes" id="UP000887023"/>
    </source>
</evidence>
<keyword evidence="2" id="KW-1133">Transmembrane helix</keyword>
<dbReference type="InterPro" id="IPR018392">
    <property type="entry name" value="LysM"/>
</dbReference>
<reference evidence="4" key="1">
    <citation type="submission" date="2021-07" db="EMBL/GenBank/DDBJ databases">
        <title>Candidatus Kaistella beijingensis sp. nov. isolated from a municipal wastewater treatment plant is involved in sludge foaming.</title>
        <authorList>
            <person name="Song Y."/>
            <person name="Liu S.-J."/>
        </authorList>
    </citation>
    <scope>NUCLEOTIDE SEQUENCE</scope>
    <source>
        <strain evidence="4">DSM 43998</strain>
    </source>
</reference>
<dbReference type="InterPro" id="IPR036779">
    <property type="entry name" value="LysM_dom_sf"/>
</dbReference>
<dbReference type="Gene3D" id="3.10.350.10">
    <property type="entry name" value="LysM domain"/>
    <property type="match status" value="1"/>
</dbReference>
<protein>
    <submittedName>
        <fullName evidence="4">LysM peptidoglycan-binding domain-containing protein</fullName>
    </submittedName>
</protein>
<name>A0ABX8SBD7_9ACTN</name>
<evidence type="ECO:0000256" key="1">
    <source>
        <dbReference type="SAM" id="MobiDB-lite"/>
    </source>
</evidence>
<proteinExistence type="predicted"/>
<feature type="region of interest" description="Disordered" evidence="1">
    <location>
        <begin position="22"/>
        <end position="61"/>
    </location>
</feature>
<dbReference type="EMBL" id="CP079105">
    <property type="protein sequence ID" value="QXQ15174.1"/>
    <property type="molecule type" value="Genomic_DNA"/>
</dbReference>
<evidence type="ECO:0000256" key="2">
    <source>
        <dbReference type="SAM" id="Phobius"/>
    </source>
</evidence>
<keyword evidence="5" id="KW-1185">Reference proteome</keyword>
<accession>A0ABX8SBD7</accession>
<dbReference type="Pfam" id="PF01476">
    <property type="entry name" value="LysM"/>
    <property type="match status" value="1"/>
</dbReference>
<organism evidence="4 5">
    <name type="scientific">Skermania pinensis</name>
    <dbReference type="NCBI Taxonomy" id="39122"/>
    <lineage>
        <taxon>Bacteria</taxon>
        <taxon>Bacillati</taxon>
        <taxon>Actinomycetota</taxon>
        <taxon>Actinomycetes</taxon>
        <taxon>Mycobacteriales</taxon>
        <taxon>Gordoniaceae</taxon>
        <taxon>Skermania</taxon>
    </lineage>
</organism>
<dbReference type="Proteomes" id="UP000887023">
    <property type="component" value="Chromosome"/>
</dbReference>
<gene>
    <name evidence="4" type="ORF">KV203_07495</name>
</gene>
<evidence type="ECO:0000313" key="4">
    <source>
        <dbReference type="EMBL" id="QXQ15174.1"/>
    </source>
</evidence>
<sequence length="155" mass="15747">MTSALSEYPAVRSVSTPLRRRVDRGVEVRRRPVGAPPGYRDVTAGRSTAAHPVSERSQRGAPGAAATAAAALLAAVVVSGLFGLAQFRATPAAPAVVPTSVARVQAGESLSDVAVRVAPGLAVSDAVRRIMDLNDLSGVSVQAGQTLVVPSVGSR</sequence>
<feature type="domain" description="LysM" evidence="3">
    <location>
        <begin position="100"/>
        <end position="149"/>
    </location>
</feature>
<evidence type="ECO:0000259" key="3">
    <source>
        <dbReference type="PROSITE" id="PS51782"/>
    </source>
</evidence>
<dbReference type="PROSITE" id="PS51782">
    <property type="entry name" value="LYSM"/>
    <property type="match status" value="1"/>
</dbReference>
<feature type="transmembrane region" description="Helical" evidence="2">
    <location>
        <begin position="64"/>
        <end position="85"/>
    </location>
</feature>
<keyword evidence="2" id="KW-0812">Transmembrane</keyword>